<gene>
    <name evidence="2" type="ORF">KDK_61210</name>
</gene>
<organism evidence="2 3">
    <name type="scientific">Dictyobacter kobayashii</name>
    <dbReference type="NCBI Taxonomy" id="2014872"/>
    <lineage>
        <taxon>Bacteria</taxon>
        <taxon>Bacillati</taxon>
        <taxon>Chloroflexota</taxon>
        <taxon>Ktedonobacteria</taxon>
        <taxon>Ktedonobacterales</taxon>
        <taxon>Dictyobacteraceae</taxon>
        <taxon>Dictyobacter</taxon>
    </lineage>
</organism>
<keyword evidence="1" id="KW-1133">Transmembrane helix</keyword>
<proteinExistence type="predicted"/>
<dbReference type="RefSeq" id="WP_126555006.1">
    <property type="nucleotide sequence ID" value="NZ_BIFS01000002.1"/>
</dbReference>
<evidence type="ECO:0000256" key="1">
    <source>
        <dbReference type="SAM" id="Phobius"/>
    </source>
</evidence>
<keyword evidence="1" id="KW-0812">Transmembrane</keyword>
<feature type="transmembrane region" description="Helical" evidence="1">
    <location>
        <begin position="55"/>
        <end position="75"/>
    </location>
</feature>
<sequence>MLNLSISYKMLVRIVGILLLFYGLFLVFSALLAQTNMSGDQPYSGLLLFWDTGRILSYIFYGFPLSCLLSINLCWRC</sequence>
<evidence type="ECO:0000313" key="3">
    <source>
        <dbReference type="Proteomes" id="UP000287188"/>
    </source>
</evidence>
<accession>A0A402ATA7</accession>
<protein>
    <submittedName>
        <fullName evidence="2">Uncharacterized protein</fullName>
    </submittedName>
</protein>
<comment type="caution">
    <text evidence="2">The sequence shown here is derived from an EMBL/GenBank/DDBJ whole genome shotgun (WGS) entry which is preliminary data.</text>
</comment>
<dbReference type="AlphaFoldDB" id="A0A402ATA7"/>
<dbReference type="Proteomes" id="UP000287188">
    <property type="component" value="Unassembled WGS sequence"/>
</dbReference>
<reference evidence="3" key="1">
    <citation type="submission" date="2018-12" db="EMBL/GenBank/DDBJ databases">
        <title>Tengunoibacter tsumagoiensis gen. nov., sp. nov., Dictyobacter kobayashii sp. nov., D. alpinus sp. nov., and D. joshuensis sp. nov. and description of Dictyobacteraceae fam. nov. within the order Ktedonobacterales isolated from Tengu-no-mugimeshi.</title>
        <authorList>
            <person name="Wang C.M."/>
            <person name="Zheng Y."/>
            <person name="Sakai Y."/>
            <person name="Toyoda A."/>
            <person name="Minakuchi Y."/>
            <person name="Abe K."/>
            <person name="Yokota A."/>
            <person name="Yabe S."/>
        </authorList>
    </citation>
    <scope>NUCLEOTIDE SEQUENCE [LARGE SCALE GENOMIC DNA]</scope>
    <source>
        <strain evidence="3">Uno11</strain>
    </source>
</reference>
<keyword evidence="1" id="KW-0472">Membrane</keyword>
<name>A0A402ATA7_9CHLR</name>
<keyword evidence="3" id="KW-1185">Reference proteome</keyword>
<evidence type="ECO:0000313" key="2">
    <source>
        <dbReference type="EMBL" id="GCE22321.1"/>
    </source>
</evidence>
<feature type="transmembrane region" description="Helical" evidence="1">
    <location>
        <begin position="12"/>
        <end position="35"/>
    </location>
</feature>
<dbReference type="EMBL" id="BIFS01000002">
    <property type="protein sequence ID" value="GCE22321.1"/>
    <property type="molecule type" value="Genomic_DNA"/>
</dbReference>